<dbReference type="SMART" id="SM00220">
    <property type="entry name" value="S_TKc"/>
    <property type="match status" value="1"/>
</dbReference>
<accession>A0A1E3PQB8</accession>
<evidence type="ECO:0000256" key="6">
    <source>
        <dbReference type="PROSITE-ProRule" id="PRU10141"/>
    </source>
</evidence>
<dbReference type="AlphaFoldDB" id="A0A1E3PQB8"/>
<dbReference type="InterPro" id="IPR011009">
    <property type="entry name" value="Kinase-like_dom_sf"/>
</dbReference>
<dbReference type="STRING" id="857566.A0A1E3PQB8"/>
<dbReference type="Gene3D" id="1.10.510.10">
    <property type="entry name" value="Transferase(Phosphotransferase) domain 1"/>
    <property type="match status" value="1"/>
</dbReference>
<dbReference type="Pfam" id="PF00069">
    <property type="entry name" value="Pkinase"/>
    <property type="match status" value="1"/>
</dbReference>
<proteinExistence type="inferred from homology"/>
<dbReference type="PROSITE" id="PS00108">
    <property type="entry name" value="PROTEIN_KINASE_ST"/>
    <property type="match status" value="1"/>
</dbReference>
<dbReference type="Gene3D" id="3.30.200.20">
    <property type="entry name" value="Phosphorylase Kinase, domain 1"/>
    <property type="match status" value="1"/>
</dbReference>
<dbReference type="OrthoDB" id="192887at2759"/>
<evidence type="ECO:0000256" key="1">
    <source>
        <dbReference type="ARBA" id="ARBA00022527"/>
    </source>
</evidence>
<dbReference type="InterPro" id="IPR050117">
    <property type="entry name" value="MAPK"/>
</dbReference>
<keyword evidence="1 7" id="KW-0723">Serine/threonine-protein kinase</keyword>
<dbReference type="PANTHER" id="PTHR24055">
    <property type="entry name" value="MITOGEN-ACTIVATED PROTEIN KINASE"/>
    <property type="match status" value="1"/>
</dbReference>
<dbReference type="Proteomes" id="UP000095009">
    <property type="component" value="Unassembled WGS sequence"/>
</dbReference>
<reference evidence="10 11" key="1">
    <citation type="journal article" date="2016" name="Proc. Natl. Acad. Sci. U.S.A.">
        <title>Comparative genomics of biotechnologically important yeasts.</title>
        <authorList>
            <person name="Riley R."/>
            <person name="Haridas S."/>
            <person name="Wolfe K.H."/>
            <person name="Lopes M.R."/>
            <person name="Hittinger C.T."/>
            <person name="Goeker M."/>
            <person name="Salamov A.A."/>
            <person name="Wisecaver J.H."/>
            <person name="Long T.M."/>
            <person name="Calvey C.H."/>
            <person name="Aerts A.L."/>
            <person name="Barry K.W."/>
            <person name="Choi C."/>
            <person name="Clum A."/>
            <person name="Coughlan A.Y."/>
            <person name="Deshpande S."/>
            <person name="Douglass A.P."/>
            <person name="Hanson S.J."/>
            <person name="Klenk H.-P."/>
            <person name="LaButti K.M."/>
            <person name="Lapidus A."/>
            <person name="Lindquist E.A."/>
            <person name="Lipzen A.M."/>
            <person name="Meier-Kolthoff J.P."/>
            <person name="Ohm R.A."/>
            <person name="Otillar R.P."/>
            <person name="Pangilinan J.L."/>
            <person name="Peng Y."/>
            <person name="Rokas A."/>
            <person name="Rosa C.A."/>
            <person name="Scheuner C."/>
            <person name="Sibirny A.A."/>
            <person name="Slot J.C."/>
            <person name="Stielow J.B."/>
            <person name="Sun H."/>
            <person name="Kurtzman C.P."/>
            <person name="Blackwell M."/>
            <person name="Grigoriev I.V."/>
            <person name="Jeffries T.W."/>
        </authorList>
    </citation>
    <scope>NUCLEOTIDE SEQUENCE [LARGE SCALE GENOMIC DNA]</scope>
    <source>
        <strain evidence="10 11">DSM 6958</strain>
    </source>
</reference>
<keyword evidence="4 10" id="KW-0418">Kinase</keyword>
<evidence type="ECO:0000256" key="3">
    <source>
        <dbReference type="ARBA" id="ARBA00022741"/>
    </source>
</evidence>
<dbReference type="SUPFAM" id="SSF56112">
    <property type="entry name" value="Protein kinase-like (PK-like)"/>
    <property type="match status" value="1"/>
</dbReference>
<feature type="compositionally biased region" description="Polar residues" evidence="8">
    <location>
        <begin position="412"/>
        <end position="429"/>
    </location>
</feature>
<gene>
    <name evidence="10" type="ORF">NADFUDRAFT_22282</name>
</gene>
<dbReference type="GO" id="GO:0009272">
    <property type="term" value="P:fungal-type cell wall biogenesis"/>
    <property type="evidence" value="ECO:0007669"/>
    <property type="project" value="UniProtKB-ARBA"/>
</dbReference>
<name>A0A1E3PQB8_9ASCO</name>
<feature type="compositionally biased region" description="Low complexity" evidence="8">
    <location>
        <begin position="436"/>
        <end position="447"/>
    </location>
</feature>
<evidence type="ECO:0000259" key="9">
    <source>
        <dbReference type="PROSITE" id="PS50011"/>
    </source>
</evidence>
<keyword evidence="11" id="KW-1185">Reference proteome</keyword>
<dbReference type="EMBL" id="KV454407">
    <property type="protein sequence ID" value="ODQ67488.1"/>
    <property type="molecule type" value="Genomic_DNA"/>
</dbReference>
<protein>
    <submittedName>
        <fullName evidence="10">Kinase-like protein</fullName>
    </submittedName>
</protein>
<evidence type="ECO:0000256" key="2">
    <source>
        <dbReference type="ARBA" id="ARBA00022679"/>
    </source>
</evidence>
<feature type="region of interest" description="Disordered" evidence="8">
    <location>
        <begin position="412"/>
        <end position="467"/>
    </location>
</feature>
<feature type="domain" description="Protein kinase" evidence="9">
    <location>
        <begin position="26"/>
        <end position="333"/>
    </location>
</feature>
<dbReference type="GO" id="GO:0005524">
    <property type="term" value="F:ATP binding"/>
    <property type="evidence" value="ECO:0007669"/>
    <property type="project" value="UniProtKB-UniRule"/>
</dbReference>
<comment type="similarity">
    <text evidence="7">Belongs to the protein kinase superfamily.</text>
</comment>
<organism evidence="10 11">
    <name type="scientific">Nadsonia fulvescens var. elongata DSM 6958</name>
    <dbReference type="NCBI Taxonomy" id="857566"/>
    <lineage>
        <taxon>Eukaryota</taxon>
        <taxon>Fungi</taxon>
        <taxon>Dikarya</taxon>
        <taxon>Ascomycota</taxon>
        <taxon>Saccharomycotina</taxon>
        <taxon>Dipodascomycetes</taxon>
        <taxon>Dipodascales</taxon>
        <taxon>Dipodascales incertae sedis</taxon>
        <taxon>Nadsonia</taxon>
    </lineage>
</organism>
<keyword evidence="3 6" id="KW-0547">Nucleotide-binding</keyword>
<evidence type="ECO:0000256" key="8">
    <source>
        <dbReference type="SAM" id="MobiDB-lite"/>
    </source>
</evidence>
<dbReference type="FunFam" id="1.10.510.10:FF:000040">
    <property type="entry name" value="Mitogen-activated protein kinase"/>
    <property type="match status" value="1"/>
</dbReference>
<dbReference type="InterPro" id="IPR000719">
    <property type="entry name" value="Prot_kinase_dom"/>
</dbReference>
<dbReference type="GO" id="GO:0004674">
    <property type="term" value="F:protein serine/threonine kinase activity"/>
    <property type="evidence" value="ECO:0007669"/>
    <property type="project" value="UniProtKB-KW"/>
</dbReference>
<evidence type="ECO:0000256" key="7">
    <source>
        <dbReference type="RuleBase" id="RU000304"/>
    </source>
</evidence>
<feature type="binding site" evidence="6">
    <location>
        <position position="57"/>
    </location>
    <ligand>
        <name>ATP</name>
        <dbReference type="ChEBI" id="CHEBI:30616"/>
    </ligand>
</feature>
<evidence type="ECO:0000313" key="10">
    <source>
        <dbReference type="EMBL" id="ODQ67488.1"/>
    </source>
</evidence>
<sequence length="467" mass="53666">MNQKRNDVDIKRTSFPAFGFLVGSRYEIQEVLGHGTYGMVCSAIDKVEPSSPAIAIKRINNITRDIVLLRRAVRELKLMRHLRGHANVYLDLVDSKPYHGLYCYQELMDCDLSKIIRSSIQFTEIHIQSFIYKILCAVKYIHSANILHRDLKPGNILVNSIGELKICDFGLARSYRDSSTRPRSSLTGGSDEEFKITHYVATRWYRAPELMMNYENYSKAIDIWAVGCIFAEMLGRVPLFRGKNQAHQMMEISRVLGRPTDADLDRIATPLSRNFFDIIKHPKGSKAKATNGISFAHLYPEASTIAHDLLSRMLKYNPDKRATASELLEHRYVELFRQSYNKGSEPVCPKWMDDSFEKASYDQLEVILRQEVELFRKEVRVSSQPQPLSTARIASGTLTNRISYSHERQNYRPNTASSFNQPSNSNKVQYQAMPPRRVQSQSQSRSQATLPMRHHSFQQRALHRAET</sequence>
<dbReference type="PROSITE" id="PS50011">
    <property type="entry name" value="PROTEIN_KINASE_DOM"/>
    <property type="match status" value="1"/>
</dbReference>
<dbReference type="PROSITE" id="PS00107">
    <property type="entry name" value="PROTEIN_KINASE_ATP"/>
    <property type="match status" value="1"/>
</dbReference>
<keyword evidence="5 6" id="KW-0067">ATP-binding</keyword>
<evidence type="ECO:0000256" key="5">
    <source>
        <dbReference type="ARBA" id="ARBA00022840"/>
    </source>
</evidence>
<evidence type="ECO:0000256" key="4">
    <source>
        <dbReference type="ARBA" id="ARBA00022777"/>
    </source>
</evidence>
<dbReference type="InterPro" id="IPR008271">
    <property type="entry name" value="Ser/Thr_kinase_AS"/>
</dbReference>
<evidence type="ECO:0000313" key="11">
    <source>
        <dbReference type="Proteomes" id="UP000095009"/>
    </source>
</evidence>
<keyword evidence="2" id="KW-0808">Transferase</keyword>
<dbReference type="InterPro" id="IPR017441">
    <property type="entry name" value="Protein_kinase_ATP_BS"/>
</dbReference>